<dbReference type="Pfam" id="PF04545">
    <property type="entry name" value="Sigma70_r4"/>
    <property type="match status" value="1"/>
</dbReference>
<name>A0ABN3JWG3_9ACTN</name>
<dbReference type="NCBIfam" id="TIGR02937">
    <property type="entry name" value="sigma70-ECF"/>
    <property type="match status" value="1"/>
</dbReference>
<evidence type="ECO:0000256" key="3">
    <source>
        <dbReference type="ARBA" id="ARBA00023125"/>
    </source>
</evidence>
<sequence length="641" mass="69595">MRLALGALLRRLRELATDGAVTREEFLAAASDLGLSEDQLIRLSDELRKFGIRVATSRRPATAADSRSAPLRATNVTGAATAIRAPMRNSTTLTGSARATAVGHTVENRSPGPARPSPRGENLGPRMTAVLRLAQRYADCATPASRVVPGLARLCGLDDDETGRLAAALAGPACVESPVSVRRPTAQPQQAGFDATRTKPPRPAPSRDEQPQQAGQKAKRGLEPLPAIPAQPSPPIGEKRSAEVSAARSLLAERRFLRRPAKRILTAQEETGLTLLLRGWPTTSGSPEPTEEELAALPRSDVRRQAYEALVEHNLGLVHELRKKYTGQGLEDEDLLHHGVLGLMHAICKFDPARGFKLSTYAYHWIRQAMTRAIADFGSAIRIPVHLHEEMHKVAAAEAKLHALGRTATKEAVAVATGLTVTRVAEIRGISRVTASLDRELFEGANLGDALSYDLPSLGPEDLLSPQWSREDIEQRLLSKLDAKSADILRRRSGLIDQEVQTLDAIGSVYGVTRERIRQLETKARNRLKEILTEEEQAPSRPGPKQRPKRRPRAARPVTRMFRPSAGNDGLSPDGVKLAAQRMTSHLGRTALIRQAGHHGARIIRAIADGRLPGSAASTRLRRLLMEYRQDLVGPGQGPAG</sequence>
<evidence type="ECO:0000259" key="6">
    <source>
        <dbReference type="PROSITE" id="PS00715"/>
    </source>
</evidence>
<organism evidence="7 8">
    <name type="scientific">Streptomyces macrosporus</name>
    <dbReference type="NCBI Taxonomy" id="44032"/>
    <lineage>
        <taxon>Bacteria</taxon>
        <taxon>Bacillati</taxon>
        <taxon>Actinomycetota</taxon>
        <taxon>Actinomycetes</taxon>
        <taxon>Kitasatosporales</taxon>
        <taxon>Streptomycetaceae</taxon>
        <taxon>Streptomyces</taxon>
    </lineage>
</organism>
<dbReference type="RefSeq" id="WP_344322567.1">
    <property type="nucleotide sequence ID" value="NZ_BAAASZ010000020.1"/>
</dbReference>
<dbReference type="InterPro" id="IPR007630">
    <property type="entry name" value="RNA_pol_sigma70_r4"/>
</dbReference>
<feature type="region of interest" description="Disordered" evidence="5">
    <location>
        <begin position="530"/>
        <end position="573"/>
    </location>
</feature>
<dbReference type="Gene3D" id="1.10.601.10">
    <property type="entry name" value="RNA Polymerase Primary Sigma Factor"/>
    <property type="match status" value="1"/>
</dbReference>
<feature type="compositionally biased region" description="Basic residues" evidence="5">
    <location>
        <begin position="544"/>
        <end position="554"/>
    </location>
</feature>
<reference evidence="7 8" key="1">
    <citation type="journal article" date="2019" name="Int. J. Syst. Evol. Microbiol.">
        <title>The Global Catalogue of Microorganisms (GCM) 10K type strain sequencing project: providing services to taxonomists for standard genome sequencing and annotation.</title>
        <authorList>
            <consortium name="The Broad Institute Genomics Platform"/>
            <consortium name="The Broad Institute Genome Sequencing Center for Infectious Disease"/>
            <person name="Wu L."/>
            <person name="Ma J."/>
        </authorList>
    </citation>
    <scope>NUCLEOTIDE SEQUENCE [LARGE SCALE GENOMIC DNA]</scope>
    <source>
        <strain evidence="7 8">JCM 6305</strain>
    </source>
</reference>
<feature type="region of interest" description="Disordered" evidence="5">
    <location>
        <begin position="174"/>
        <end position="240"/>
    </location>
</feature>
<evidence type="ECO:0000313" key="7">
    <source>
        <dbReference type="EMBL" id="GAA2442369.1"/>
    </source>
</evidence>
<feature type="domain" description="RNA polymerase sigma-70" evidence="6">
    <location>
        <begin position="334"/>
        <end position="347"/>
    </location>
</feature>
<comment type="caution">
    <text evidence="7">The sequence shown here is derived from an EMBL/GenBank/DDBJ whole genome shotgun (WGS) entry which is preliminary data.</text>
</comment>
<dbReference type="InterPro" id="IPR036388">
    <property type="entry name" value="WH-like_DNA-bd_sf"/>
</dbReference>
<gene>
    <name evidence="7" type="ORF">GCM10010405_27360</name>
</gene>
<dbReference type="PANTHER" id="PTHR30603">
    <property type="entry name" value="RNA POLYMERASE SIGMA FACTOR RPO"/>
    <property type="match status" value="1"/>
</dbReference>
<dbReference type="InterPro" id="IPR013325">
    <property type="entry name" value="RNA_pol_sigma_r2"/>
</dbReference>
<dbReference type="PRINTS" id="PR00046">
    <property type="entry name" value="SIGMA70FCT"/>
</dbReference>
<keyword evidence="4" id="KW-0804">Transcription</keyword>
<dbReference type="EMBL" id="BAAASZ010000020">
    <property type="protein sequence ID" value="GAA2442369.1"/>
    <property type="molecule type" value="Genomic_DNA"/>
</dbReference>
<dbReference type="PROSITE" id="PS00715">
    <property type="entry name" value="SIGMA70_1"/>
    <property type="match status" value="1"/>
</dbReference>
<dbReference type="Gene3D" id="1.10.10.10">
    <property type="entry name" value="Winged helix-like DNA-binding domain superfamily/Winged helix DNA-binding domain"/>
    <property type="match status" value="2"/>
</dbReference>
<dbReference type="PANTHER" id="PTHR30603:SF47">
    <property type="entry name" value="RNA POLYMERASE SIGMA FACTOR SIGD, CHLOROPLASTIC"/>
    <property type="match status" value="1"/>
</dbReference>
<evidence type="ECO:0000256" key="4">
    <source>
        <dbReference type="ARBA" id="ARBA00023163"/>
    </source>
</evidence>
<evidence type="ECO:0000256" key="1">
    <source>
        <dbReference type="ARBA" id="ARBA00023015"/>
    </source>
</evidence>
<evidence type="ECO:0000256" key="2">
    <source>
        <dbReference type="ARBA" id="ARBA00023082"/>
    </source>
</evidence>
<dbReference type="Proteomes" id="UP001501638">
    <property type="component" value="Unassembled WGS sequence"/>
</dbReference>
<dbReference type="SUPFAM" id="SSF88946">
    <property type="entry name" value="Sigma2 domain of RNA polymerase sigma factors"/>
    <property type="match status" value="1"/>
</dbReference>
<accession>A0ABN3JWG3</accession>
<keyword evidence="2" id="KW-0731">Sigma factor</keyword>
<dbReference type="InterPro" id="IPR007627">
    <property type="entry name" value="RNA_pol_sigma70_r2"/>
</dbReference>
<dbReference type="InterPro" id="IPR013324">
    <property type="entry name" value="RNA_pol_sigma_r3/r4-like"/>
</dbReference>
<evidence type="ECO:0000313" key="8">
    <source>
        <dbReference type="Proteomes" id="UP001501638"/>
    </source>
</evidence>
<evidence type="ECO:0000256" key="5">
    <source>
        <dbReference type="SAM" id="MobiDB-lite"/>
    </source>
</evidence>
<proteinExistence type="predicted"/>
<dbReference type="Pfam" id="PF04542">
    <property type="entry name" value="Sigma70_r2"/>
    <property type="match status" value="1"/>
</dbReference>
<keyword evidence="3" id="KW-0238">DNA-binding</keyword>
<feature type="compositionally biased region" description="Pro residues" evidence="5">
    <location>
        <begin position="226"/>
        <end position="235"/>
    </location>
</feature>
<dbReference type="InterPro" id="IPR014284">
    <property type="entry name" value="RNA_pol_sigma-70_dom"/>
</dbReference>
<feature type="compositionally biased region" description="Low complexity" evidence="5">
    <location>
        <begin position="109"/>
        <end position="120"/>
    </location>
</feature>
<feature type="region of interest" description="Disordered" evidence="5">
    <location>
        <begin position="103"/>
        <end position="124"/>
    </location>
</feature>
<keyword evidence="1" id="KW-0805">Transcription regulation</keyword>
<dbReference type="SUPFAM" id="SSF88659">
    <property type="entry name" value="Sigma3 and sigma4 domains of RNA polymerase sigma factors"/>
    <property type="match status" value="2"/>
</dbReference>
<dbReference type="InterPro" id="IPR000943">
    <property type="entry name" value="RNA_pol_sigma70"/>
</dbReference>
<dbReference type="InterPro" id="IPR050239">
    <property type="entry name" value="Sigma-70_RNA_pol_init_factors"/>
</dbReference>
<keyword evidence="8" id="KW-1185">Reference proteome</keyword>
<protein>
    <recommendedName>
        <fullName evidence="6">RNA polymerase sigma-70 domain-containing protein</fullName>
    </recommendedName>
</protein>